<dbReference type="PANTHER" id="PTHR43357">
    <property type="entry name" value="INNER MEMBRANE ABC TRANSPORTER PERMEASE PROTEIN YDCV"/>
    <property type="match status" value="1"/>
</dbReference>
<feature type="transmembrane region" description="Helical" evidence="8">
    <location>
        <begin position="7"/>
        <end position="30"/>
    </location>
</feature>
<keyword evidence="5 8" id="KW-0812">Transmembrane</keyword>
<comment type="caution">
    <text evidence="10">The sequence shown here is derived from an EMBL/GenBank/DDBJ whole genome shotgun (WGS) entry which is preliminary data.</text>
</comment>
<keyword evidence="11" id="KW-1185">Reference proteome</keyword>
<protein>
    <submittedName>
        <fullName evidence="10">Iron(III) transport system permease protein</fullName>
    </submittedName>
</protein>
<evidence type="ECO:0000313" key="10">
    <source>
        <dbReference type="EMBL" id="MBM7471646.1"/>
    </source>
</evidence>
<dbReference type="InterPro" id="IPR000515">
    <property type="entry name" value="MetI-like"/>
</dbReference>
<feature type="transmembrane region" description="Helical" evidence="8">
    <location>
        <begin position="75"/>
        <end position="94"/>
    </location>
</feature>
<feature type="transmembrane region" description="Helical" evidence="8">
    <location>
        <begin position="158"/>
        <end position="178"/>
    </location>
</feature>
<feature type="transmembrane region" description="Helical" evidence="8">
    <location>
        <begin position="409"/>
        <end position="430"/>
    </location>
</feature>
<feature type="transmembrane region" description="Helical" evidence="8">
    <location>
        <begin position="100"/>
        <end position="120"/>
    </location>
</feature>
<gene>
    <name evidence="10" type="ORF">JOE66_001280</name>
</gene>
<feature type="transmembrane region" description="Helical" evidence="8">
    <location>
        <begin position="42"/>
        <end position="63"/>
    </location>
</feature>
<sequence>MIASIMLVPVAYVISIVFQVGWPTLAPLVFRPKVGELLVNSVLLVLLGVPLCITLGVGGAWLVERTTLPGRRVWAVLLALPLAIPAFVSSYGWVSAVPSIGGLGGGLLIATLAYYPLVYLPAAATLRGLDPALEESARSLGLGSWRVFTSVVLPQLRLAIWGGGLIVALHLLSEYGAFALIRFDTFTTAIVVQYRSTFAGPAASALGGVLAVLCLVLLVVEASTRGRARYARVGSGASHPAPLLALGRSAPVALVALVLLAILALGVPLASLARWLSVGDAWGQRELPGAIIQTVVLAGGGAIATVVLALPVAWLSVRHPSRGSRLLEGATYVASSLPAIIIALALVTVTIRLVPALYQTPFTVMLAYVIIFLPRALVSLRAGIAQAPVALEEAARSLGSSPLMARVRVTLPLIAPAVGAGAALVALGAANELTATLLLAPNGTRTLATQFWSATSAVAYADAAPYAVLLIVLSLPAVAILFAQSRKRARR</sequence>
<proteinExistence type="inferred from homology"/>
<evidence type="ECO:0000256" key="4">
    <source>
        <dbReference type="ARBA" id="ARBA00022519"/>
    </source>
</evidence>
<feature type="transmembrane region" description="Helical" evidence="8">
    <location>
        <begin position="357"/>
        <end position="378"/>
    </location>
</feature>
<evidence type="ECO:0000256" key="5">
    <source>
        <dbReference type="ARBA" id="ARBA00022692"/>
    </source>
</evidence>
<feature type="domain" description="ABC transmembrane type-1" evidence="9">
    <location>
        <begin position="291"/>
        <end position="481"/>
    </location>
</feature>
<dbReference type="CDD" id="cd06261">
    <property type="entry name" value="TM_PBP2"/>
    <property type="match status" value="2"/>
</dbReference>
<feature type="transmembrane region" description="Helical" evidence="8">
    <location>
        <begin position="252"/>
        <end position="270"/>
    </location>
</feature>
<feature type="transmembrane region" description="Helical" evidence="8">
    <location>
        <begin position="290"/>
        <end position="317"/>
    </location>
</feature>
<feature type="domain" description="ABC transmembrane type-1" evidence="9">
    <location>
        <begin position="38"/>
        <end position="221"/>
    </location>
</feature>
<comment type="subcellular location">
    <subcellularLocation>
        <location evidence="1">Cell inner membrane</location>
        <topology evidence="1">Multi-pass membrane protein</topology>
    </subcellularLocation>
    <subcellularLocation>
        <location evidence="8">Cell membrane</location>
        <topology evidence="8">Multi-pass membrane protein</topology>
    </subcellularLocation>
</comment>
<dbReference type="Pfam" id="PF00528">
    <property type="entry name" value="BPD_transp_1"/>
    <property type="match status" value="2"/>
</dbReference>
<feature type="transmembrane region" description="Helical" evidence="8">
    <location>
        <begin position="198"/>
        <end position="220"/>
    </location>
</feature>
<evidence type="ECO:0000256" key="1">
    <source>
        <dbReference type="ARBA" id="ARBA00004429"/>
    </source>
</evidence>
<feature type="transmembrane region" description="Helical" evidence="8">
    <location>
        <begin position="329"/>
        <end position="351"/>
    </location>
</feature>
<reference evidence="10 11" key="1">
    <citation type="submission" date="2021-01" db="EMBL/GenBank/DDBJ databases">
        <title>Sequencing the genomes of 1000 actinobacteria strains.</title>
        <authorList>
            <person name="Klenk H.-P."/>
        </authorList>
    </citation>
    <scope>NUCLEOTIDE SEQUENCE [LARGE SCALE GENOMIC DNA]</scope>
    <source>
        <strain evidence="10 11">DSM 13057</strain>
    </source>
</reference>
<feature type="transmembrane region" description="Helical" evidence="8">
    <location>
        <begin position="463"/>
        <end position="483"/>
    </location>
</feature>
<name>A0ABS2L5A3_9MICO</name>
<evidence type="ECO:0000259" key="9">
    <source>
        <dbReference type="PROSITE" id="PS50928"/>
    </source>
</evidence>
<accession>A0ABS2L5A3</accession>
<evidence type="ECO:0000256" key="6">
    <source>
        <dbReference type="ARBA" id="ARBA00022989"/>
    </source>
</evidence>
<evidence type="ECO:0000256" key="8">
    <source>
        <dbReference type="RuleBase" id="RU363032"/>
    </source>
</evidence>
<dbReference type="SUPFAM" id="SSF161098">
    <property type="entry name" value="MetI-like"/>
    <property type="match status" value="2"/>
</dbReference>
<dbReference type="InterPro" id="IPR035906">
    <property type="entry name" value="MetI-like_sf"/>
</dbReference>
<evidence type="ECO:0000256" key="3">
    <source>
        <dbReference type="ARBA" id="ARBA00022475"/>
    </source>
</evidence>
<comment type="similarity">
    <text evidence="8">Belongs to the binding-protein-dependent transport system permease family.</text>
</comment>
<keyword evidence="3" id="KW-1003">Cell membrane</keyword>
<evidence type="ECO:0000313" key="11">
    <source>
        <dbReference type="Proteomes" id="UP000776164"/>
    </source>
</evidence>
<dbReference type="EMBL" id="JAFBBU010000001">
    <property type="protein sequence ID" value="MBM7471646.1"/>
    <property type="molecule type" value="Genomic_DNA"/>
</dbReference>
<dbReference type="Gene3D" id="1.10.3720.10">
    <property type="entry name" value="MetI-like"/>
    <property type="match status" value="2"/>
</dbReference>
<dbReference type="PROSITE" id="PS50928">
    <property type="entry name" value="ABC_TM1"/>
    <property type="match status" value="2"/>
</dbReference>
<organism evidence="10 11">
    <name type="scientific">Subtercola frigoramans</name>
    <dbReference type="NCBI Taxonomy" id="120298"/>
    <lineage>
        <taxon>Bacteria</taxon>
        <taxon>Bacillati</taxon>
        <taxon>Actinomycetota</taxon>
        <taxon>Actinomycetes</taxon>
        <taxon>Micrococcales</taxon>
        <taxon>Microbacteriaceae</taxon>
        <taxon>Subtercola</taxon>
    </lineage>
</organism>
<evidence type="ECO:0000256" key="2">
    <source>
        <dbReference type="ARBA" id="ARBA00022448"/>
    </source>
</evidence>
<keyword evidence="6 8" id="KW-1133">Transmembrane helix</keyword>
<keyword evidence="4" id="KW-0997">Cell inner membrane</keyword>
<dbReference type="PANTHER" id="PTHR43357:SF3">
    <property type="entry name" value="FE(3+)-TRANSPORT SYSTEM PERMEASE PROTEIN FBPB 2"/>
    <property type="match status" value="1"/>
</dbReference>
<keyword evidence="7 8" id="KW-0472">Membrane</keyword>
<dbReference type="Proteomes" id="UP000776164">
    <property type="component" value="Unassembled WGS sequence"/>
</dbReference>
<keyword evidence="2 8" id="KW-0813">Transport</keyword>
<evidence type="ECO:0000256" key="7">
    <source>
        <dbReference type="ARBA" id="ARBA00023136"/>
    </source>
</evidence>